<accession>A0A6C0EZT9</accession>
<name>A0A6C0EZT9_9ZZZZ</name>
<dbReference type="EMBL" id="MN739006">
    <property type="protein sequence ID" value="QHT34726.1"/>
    <property type="molecule type" value="Genomic_DNA"/>
</dbReference>
<organism evidence="1">
    <name type="scientific">viral metagenome</name>
    <dbReference type="NCBI Taxonomy" id="1070528"/>
    <lineage>
        <taxon>unclassified sequences</taxon>
        <taxon>metagenomes</taxon>
        <taxon>organismal metagenomes</taxon>
    </lineage>
</organism>
<dbReference type="AlphaFoldDB" id="A0A6C0EZT9"/>
<reference evidence="1" key="1">
    <citation type="journal article" date="2020" name="Nature">
        <title>Giant virus diversity and host interactions through global metagenomics.</title>
        <authorList>
            <person name="Schulz F."/>
            <person name="Roux S."/>
            <person name="Paez-Espino D."/>
            <person name="Jungbluth S."/>
            <person name="Walsh D.A."/>
            <person name="Denef V.J."/>
            <person name="McMahon K.D."/>
            <person name="Konstantinidis K.T."/>
            <person name="Eloe-Fadrosh E.A."/>
            <person name="Kyrpides N.C."/>
            <person name="Woyke T."/>
        </authorList>
    </citation>
    <scope>NUCLEOTIDE SEQUENCE</scope>
    <source>
        <strain evidence="1">GVMAG-M-3300009163-63</strain>
    </source>
</reference>
<evidence type="ECO:0000313" key="1">
    <source>
        <dbReference type="EMBL" id="QHT34726.1"/>
    </source>
</evidence>
<proteinExistence type="predicted"/>
<sequence>MEIIEKLPDDIVLYIYTKIIKRYRFCKGKLIKLIDLDKYLFLEKYICRRITHFYKIPSIDANEKRYRIDCRIPNISEMYNRKDLYIDNDMICMELTENENSICYEISIFRLKRLEYLNKNKVPTIYHKGGLADYDWEIVSYSYLQ</sequence>
<protein>
    <submittedName>
        <fullName evidence="1">Uncharacterized protein</fullName>
    </submittedName>
</protein>